<organism evidence="7 8">
    <name type="scientific">Rhodococcus qingshengii JCM 15477</name>
    <dbReference type="NCBI Taxonomy" id="1303681"/>
    <lineage>
        <taxon>Bacteria</taxon>
        <taxon>Bacillati</taxon>
        <taxon>Actinomycetota</taxon>
        <taxon>Actinomycetes</taxon>
        <taxon>Mycobacteriales</taxon>
        <taxon>Nocardiaceae</taxon>
        <taxon>Rhodococcus</taxon>
        <taxon>Rhodococcus erythropolis group</taxon>
    </lineage>
</organism>
<name>A0AB38RP37_RHOSG</name>
<protein>
    <submittedName>
        <fullName evidence="7">AMP-binding protein</fullName>
    </submittedName>
</protein>
<dbReference type="Gene3D" id="3.30.300.30">
    <property type="match status" value="1"/>
</dbReference>
<dbReference type="InterPro" id="IPR045851">
    <property type="entry name" value="AMP-bd_C_sf"/>
</dbReference>
<dbReference type="InterPro" id="IPR042099">
    <property type="entry name" value="ANL_N_sf"/>
</dbReference>
<comment type="similarity">
    <text evidence="1">Belongs to the ATP-dependent AMP-binding enzyme family.</text>
</comment>
<evidence type="ECO:0000313" key="7">
    <source>
        <dbReference type="EMBL" id="UPU46525.1"/>
    </source>
</evidence>
<keyword evidence="7" id="KW-0614">Plasmid</keyword>
<evidence type="ECO:0000256" key="1">
    <source>
        <dbReference type="ARBA" id="ARBA00006432"/>
    </source>
</evidence>
<dbReference type="Gene3D" id="3.40.50.12780">
    <property type="entry name" value="N-terminal domain of ligase-like"/>
    <property type="match status" value="1"/>
</dbReference>
<keyword evidence="4" id="KW-0067">ATP-binding</keyword>
<evidence type="ECO:0000259" key="5">
    <source>
        <dbReference type="Pfam" id="PF00501"/>
    </source>
</evidence>
<accession>A0AB38RP37</accession>
<dbReference type="Proteomes" id="UP000831484">
    <property type="component" value="Plasmid pdjl-6-4"/>
</dbReference>
<dbReference type="Pfam" id="PF13193">
    <property type="entry name" value="AMP-binding_C"/>
    <property type="match status" value="1"/>
</dbReference>
<evidence type="ECO:0000256" key="3">
    <source>
        <dbReference type="ARBA" id="ARBA00022741"/>
    </source>
</evidence>
<gene>
    <name evidence="7" type="ORF">M0639_32865</name>
</gene>
<dbReference type="RefSeq" id="WP_064075672.1">
    <property type="nucleotide sequence ID" value="NZ_CP096567.1"/>
</dbReference>
<dbReference type="PANTHER" id="PTHR43107">
    <property type="entry name" value="LONG-CHAIN FATTY ACID TRANSPORT PROTEIN"/>
    <property type="match status" value="1"/>
</dbReference>
<evidence type="ECO:0000256" key="4">
    <source>
        <dbReference type="ARBA" id="ARBA00022840"/>
    </source>
</evidence>
<dbReference type="InterPro" id="IPR000873">
    <property type="entry name" value="AMP-dep_synth/lig_dom"/>
</dbReference>
<keyword evidence="8" id="KW-1185">Reference proteome</keyword>
<proteinExistence type="inferred from homology"/>
<dbReference type="PROSITE" id="PS00455">
    <property type="entry name" value="AMP_BINDING"/>
    <property type="match status" value="1"/>
</dbReference>
<geneLocation type="plasmid" evidence="7 8">
    <name>pdjl-6-4</name>
</geneLocation>
<dbReference type="AlphaFoldDB" id="A0AB38RP37"/>
<dbReference type="Pfam" id="PF00501">
    <property type="entry name" value="AMP-binding"/>
    <property type="match status" value="1"/>
</dbReference>
<dbReference type="EMBL" id="CP096567">
    <property type="protein sequence ID" value="UPU46525.1"/>
    <property type="molecule type" value="Genomic_DNA"/>
</dbReference>
<dbReference type="SUPFAM" id="SSF56801">
    <property type="entry name" value="Acetyl-CoA synthetase-like"/>
    <property type="match status" value="1"/>
</dbReference>
<dbReference type="PANTHER" id="PTHR43107:SF15">
    <property type="entry name" value="FATTY ACID TRANSPORT PROTEIN 3, ISOFORM A"/>
    <property type="match status" value="1"/>
</dbReference>
<dbReference type="GO" id="GO:0044539">
    <property type="term" value="P:long-chain fatty acid import into cell"/>
    <property type="evidence" value="ECO:0007669"/>
    <property type="project" value="TreeGrafter"/>
</dbReference>
<feature type="domain" description="AMP-binding enzyme C-terminal" evidence="6">
    <location>
        <begin position="420"/>
        <end position="495"/>
    </location>
</feature>
<keyword evidence="2" id="KW-0436">Ligase</keyword>
<dbReference type="GO" id="GO:0005524">
    <property type="term" value="F:ATP binding"/>
    <property type="evidence" value="ECO:0007669"/>
    <property type="project" value="UniProtKB-KW"/>
</dbReference>
<dbReference type="InterPro" id="IPR020845">
    <property type="entry name" value="AMP-binding_CS"/>
</dbReference>
<feature type="domain" description="AMP-dependent synthetase/ligase" evidence="5">
    <location>
        <begin position="13"/>
        <end position="370"/>
    </location>
</feature>
<evidence type="ECO:0000256" key="2">
    <source>
        <dbReference type="ARBA" id="ARBA00022598"/>
    </source>
</evidence>
<dbReference type="GO" id="GO:0005324">
    <property type="term" value="F:long-chain fatty acid transmembrane transporter activity"/>
    <property type="evidence" value="ECO:0007669"/>
    <property type="project" value="TreeGrafter"/>
</dbReference>
<dbReference type="GO" id="GO:0004467">
    <property type="term" value="F:long-chain fatty acid-CoA ligase activity"/>
    <property type="evidence" value="ECO:0007669"/>
    <property type="project" value="TreeGrafter"/>
</dbReference>
<evidence type="ECO:0000313" key="8">
    <source>
        <dbReference type="Proteomes" id="UP000831484"/>
    </source>
</evidence>
<dbReference type="GO" id="GO:0005886">
    <property type="term" value="C:plasma membrane"/>
    <property type="evidence" value="ECO:0007669"/>
    <property type="project" value="TreeGrafter"/>
</dbReference>
<dbReference type="InterPro" id="IPR025110">
    <property type="entry name" value="AMP-bd_C"/>
</dbReference>
<sequence length="519" mass="57676">MHDETTLNSALNDAIEHWPNRVFLKIDGQDITFSQFEDQVGRLAAGLSDICGINAGDRVSVFMRNSLACEHTWFSANRLGAIWVPINTEFRGLSLEHAVNLADAQVYVVDEDLYEILTTALFKAGIDATVVVASNEDAKGNGLWLSDLYLDRKAPTVDVKFSDISALLYTSGTTGRSKACMLSHRYFTSQARIAIRDFGLTEADVLYCPFPLFHADATALTTVPALLVGGTAAISKRFSASRFWDEIREAGATVFDFMGATLSILAKAEPKPNDADNPVRLAWGVPVPESVDMFEKRFGLTVVELYGSVEANIPITQHFSQPRIPGSCGRAVEEFEIIVADEFDQEVAPGEPGELLIRPKVPWTTFSGYYENPDASTSALRNMWFHSGDLVRMDVDGNVFFIGRKKESIRRRGENISSFEVEEGIREHPSVLDCAAFGVKSDLTEEEVKVSVVVKSEAALTEKEVWEFCYATMARFQVPRYIEFVTDLPKTPTGKVEKFRLQENPFNKETKEFTLPAKA</sequence>
<evidence type="ECO:0000259" key="6">
    <source>
        <dbReference type="Pfam" id="PF13193"/>
    </source>
</evidence>
<reference evidence="8" key="1">
    <citation type="journal article" date="2022" name="Environ. Microbiol.">
        <title>Functional analysis, diversity, and distribution of carbendazim hydrolases MheI and CbmA, responsible for the initial step in carbendazim degradation.</title>
        <authorList>
            <person name="Zhang M."/>
            <person name="Bai X."/>
            <person name="Li Q."/>
            <person name="Zhang L."/>
            <person name="Zhu Q."/>
            <person name="Gao S."/>
            <person name="Ke Z."/>
            <person name="Jiang M."/>
            <person name="Hu J."/>
            <person name="Qiu J."/>
            <person name="Hong Q."/>
        </authorList>
    </citation>
    <scope>NUCLEOTIDE SEQUENCE [LARGE SCALE GENOMIC DNA]</scope>
    <source>
        <strain evidence="8">djl-6</strain>
    </source>
</reference>
<keyword evidence="3" id="KW-0547">Nucleotide-binding</keyword>